<keyword evidence="5" id="KW-1185">Reference proteome</keyword>
<protein>
    <submittedName>
        <fullName evidence="4">Uncharacterized protein</fullName>
    </submittedName>
</protein>
<comment type="caution">
    <text evidence="4">The sequence shown here is derived from an EMBL/GenBank/DDBJ whole genome shotgun (WGS) entry which is preliminary data.</text>
</comment>
<dbReference type="Proteomes" id="UP000636709">
    <property type="component" value="Unassembled WGS sequence"/>
</dbReference>
<feature type="region of interest" description="Disordered" evidence="3">
    <location>
        <begin position="16"/>
        <end position="40"/>
    </location>
</feature>
<dbReference type="PANTHER" id="PTHR31147:SF66">
    <property type="entry name" value="OS05G0315700 PROTEIN"/>
    <property type="match status" value="1"/>
</dbReference>
<sequence length="450" mass="48393">MRLIFRRRGARVVDVAGNPRQEPELVGPARPTPRETKRLSDIDDQQGLRLHVPLVLFYRRRVAGGHGDDPAAVVRRALGEALVPYHPLAGRLREVEGRKLVVDCTGEGVLFVEADADVRLADLEAAGLRPPFPYMDQLLSDVEGSGGSDAYMQVTRLLCGGFVVALRLNHTMCDGVGIVQFLSAVGELARGLPAPTVSPPWSRELLDARSPPEPTFPHPEYDPVPPPPPPSGDMTTRTFTFTPTDVVALKKRRLPPHLRDTATTFDVLVASLWIARTAALDIPHDEETRLAFPADVRGVRELGLPVGYYGNALVLPAAVAAAGALRGGGGGALGDAVELVREAKKAATASGEYARSTADLLALRGRPLPAMRNMFGVSDNRRVGFDRVDFGWGKPVYAGSVAPILGMTFLVAVRNDDGEDAIAVPIMLPPPAMDRFASELKILLGVDPYV</sequence>
<evidence type="ECO:0000313" key="4">
    <source>
        <dbReference type="EMBL" id="KAF8732043.1"/>
    </source>
</evidence>
<name>A0A835KIZ3_9POAL</name>
<keyword evidence="2" id="KW-0808">Transferase</keyword>
<dbReference type="EMBL" id="JACEFO010001605">
    <property type="protein sequence ID" value="KAF8732043.1"/>
    <property type="molecule type" value="Genomic_DNA"/>
</dbReference>
<dbReference type="InterPro" id="IPR050898">
    <property type="entry name" value="Plant_acyltransferase"/>
</dbReference>
<dbReference type="OrthoDB" id="649675at2759"/>
<accession>A0A835KIZ3</accession>
<feature type="compositionally biased region" description="Pro residues" evidence="3">
    <location>
        <begin position="211"/>
        <end position="231"/>
    </location>
</feature>
<reference evidence="4" key="1">
    <citation type="submission" date="2020-07" db="EMBL/GenBank/DDBJ databases">
        <title>Genome sequence and genetic diversity analysis of an under-domesticated orphan crop, white fonio (Digitaria exilis).</title>
        <authorList>
            <person name="Bennetzen J.L."/>
            <person name="Chen S."/>
            <person name="Ma X."/>
            <person name="Wang X."/>
            <person name="Yssel A.E.J."/>
            <person name="Chaluvadi S.R."/>
            <person name="Johnson M."/>
            <person name="Gangashetty P."/>
            <person name="Hamidou F."/>
            <person name="Sanogo M.D."/>
            <person name="Zwaenepoel A."/>
            <person name="Wallace J."/>
            <person name="Van De Peer Y."/>
            <person name="Van Deynze A."/>
        </authorList>
    </citation>
    <scope>NUCLEOTIDE SEQUENCE</scope>
    <source>
        <tissue evidence="4">Leaves</tissue>
    </source>
</reference>
<dbReference type="PANTHER" id="PTHR31147">
    <property type="entry name" value="ACYL TRANSFERASE 4"/>
    <property type="match status" value="1"/>
</dbReference>
<dbReference type="GO" id="GO:0016747">
    <property type="term" value="F:acyltransferase activity, transferring groups other than amino-acyl groups"/>
    <property type="evidence" value="ECO:0007669"/>
    <property type="project" value="UniProtKB-ARBA"/>
</dbReference>
<evidence type="ECO:0000256" key="2">
    <source>
        <dbReference type="ARBA" id="ARBA00022679"/>
    </source>
</evidence>
<evidence type="ECO:0000256" key="3">
    <source>
        <dbReference type="SAM" id="MobiDB-lite"/>
    </source>
</evidence>
<feature type="region of interest" description="Disordered" evidence="3">
    <location>
        <begin position="205"/>
        <end position="231"/>
    </location>
</feature>
<dbReference type="Gene3D" id="3.30.559.10">
    <property type="entry name" value="Chloramphenicol acetyltransferase-like domain"/>
    <property type="match status" value="2"/>
</dbReference>
<dbReference type="Pfam" id="PF02458">
    <property type="entry name" value="Transferase"/>
    <property type="match status" value="1"/>
</dbReference>
<comment type="similarity">
    <text evidence="1">Belongs to the plant acyltransferase family.</text>
</comment>
<proteinExistence type="inferred from homology"/>
<dbReference type="InterPro" id="IPR023213">
    <property type="entry name" value="CAT-like_dom_sf"/>
</dbReference>
<dbReference type="AlphaFoldDB" id="A0A835KIZ3"/>
<evidence type="ECO:0000256" key="1">
    <source>
        <dbReference type="ARBA" id="ARBA00009861"/>
    </source>
</evidence>
<gene>
    <name evidence="4" type="ORF">HU200_015999</name>
</gene>
<organism evidence="4 5">
    <name type="scientific">Digitaria exilis</name>
    <dbReference type="NCBI Taxonomy" id="1010633"/>
    <lineage>
        <taxon>Eukaryota</taxon>
        <taxon>Viridiplantae</taxon>
        <taxon>Streptophyta</taxon>
        <taxon>Embryophyta</taxon>
        <taxon>Tracheophyta</taxon>
        <taxon>Spermatophyta</taxon>
        <taxon>Magnoliopsida</taxon>
        <taxon>Liliopsida</taxon>
        <taxon>Poales</taxon>
        <taxon>Poaceae</taxon>
        <taxon>PACMAD clade</taxon>
        <taxon>Panicoideae</taxon>
        <taxon>Panicodae</taxon>
        <taxon>Paniceae</taxon>
        <taxon>Anthephorinae</taxon>
        <taxon>Digitaria</taxon>
    </lineage>
</organism>
<evidence type="ECO:0000313" key="5">
    <source>
        <dbReference type="Proteomes" id="UP000636709"/>
    </source>
</evidence>